<protein>
    <submittedName>
        <fullName evidence="2">Uncharacterized protein</fullName>
    </submittedName>
</protein>
<keyword evidence="3" id="KW-1185">Reference proteome</keyword>
<evidence type="ECO:0000313" key="3">
    <source>
        <dbReference type="Proteomes" id="UP000054007"/>
    </source>
</evidence>
<dbReference type="EMBL" id="KN880443">
    <property type="protein sequence ID" value="KIY72473.1"/>
    <property type="molecule type" value="Genomic_DNA"/>
</dbReference>
<gene>
    <name evidence="2" type="ORF">CYLTODRAFT_37263</name>
</gene>
<reference evidence="2 3" key="1">
    <citation type="journal article" date="2015" name="Fungal Genet. Biol.">
        <title>Evolution of novel wood decay mechanisms in Agaricales revealed by the genome sequences of Fistulina hepatica and Cylindrobasidium torrendii.</title>
        <authorList>
            <person name="Floudas D."/>
            <person name="Held B.W."/>
            <person name="Riley R."/>
            <person name="Nagy L.G."/>
            <person name="Koehler G."/>
            <person name="Ransdell A.S."/>
            <person name="Younus H."/>
            <person name="Chow J."/>
            <person name="Chiniquy J."/>
            <person name="Lipzen A."/>
            <person name="Tritt A."/>
            <person name="Sun H."/>
            <person name="Haridas S."/>
            <person name="LaButti K."/>
            <person name="Ohm R.A."/>
            <person name="Kues U."/>
            <person name="Blanchette R.A."/>
            <person name="Grigoriev I.V."/>
            <person name="Minto R.E."/>
            <person name="Hibbett D.S."/>
        </authorList>
    </citation>
    <scope>NUCLEOTIDE SEQUENCE [LARGE SCALE GENOMIC DNA]</scope>
    <source>
        <strain evidence="2 3">FP15055 ss-10</strain>
    </source>
</reference>
<dbReference type="AlphaFoldDB" id="A0A0D7BPJ3"/>
<keyword evidence="1" id="KW-1133">Transmembrane helix</keyword>
<organism evidence="2 3">
    <name type="scientific">Cylindrobasidium torrendii FP15055 ss-10</name>
    <dbReference type="NCBI Taxonomy" id="1314674"/>
    <lineage>
        <taxon>Eukaryota</taxon>
        <taxon>Fungi</taxon>
        <taxon>Dikarya</taxon>
        <taxon>Basidiomycota</taxon>
        <taxon>Agaricomycotina</taxon>
        <taxon>Agaricomycetes</taxon>
        <taxon>Agaricomycetidae</taxon>
        <taxon>Agaricales</taxon>
        <taxon>Marasmiineae</taxon>
        <taxon>Physalacriaceae</taxon>
        <taxon>Cylindrobasidium</taxon>
    </lineage>
</organism>
<keyword evidence="1" id="KW-0472">Membrane</keyword>
<sequence length="114" mass="13014">MNSTTTEHSRTSCSPSHVVVELISVLVIVWGKTLTGILSLNESARAVRRSIPSRWTQGLTSFMLLGRFTYDLYLCPFSFLHWPQGEYFSLAYCASLILGLQQPLWVNQFALYMY</sequence>
<proteinExistence type="predicted"/>
<name>A0A0D7BPJ3_9AGAR</name>
<feature type="transmembrane region" description="Helical" evidence="1">
    <location>
        <begin position="20"/>
        <end position="40"/>
    </location>
</feature>
<keyword evidence="1" id="KW-0812">Transmembrane</keyword>
<evidence type="ECO:0000313" key="2">
    <source>
        <dbReference type="EMBL" id="KIY72473.1"/>
    </source>
</evidence>
<accession>A0A0D7BPJ3</accession>
<dbReference type="Proteomes" id="UP000054007">
    <property type="component" value="Unassembled WGS sequence"/>
</dbReference>
<evidence type="ECO:0000256" key="1">
    <source>
        <dbReference type="SAM" id="Phobius"/>
    </source>
</evidence>